<dbReference type="PANTHER" id="PTHR33392">
    <property type="entry name" value="POLYISOPRENYL-TEICHOIC ACID--PEPTIDOGLYCAN TEICHOIC ACID TRANSFERASE TAGU"/>
    <property type="match status" value="1"/>
</dbReference>
<feature type="region of interest" description="Disordered" evidence="2">
    <location>
        <begin position="1"/>
        <end position="33"/>
    </location>
</feature>
<dbReference type="NCBIfam" id="TIGR00350">
    <property type="entry name" value="lytR_cpsA_psr"/>
    <property type="match status" value="1"/>
</dbReference>
<dbReference type="InterPro" id="IPR004474">
    <property type="entry name" value="LytR_CpsA_psr"/>
</dbReference>
<dbReference type="Proteomes" id="UP001156389">
    <property type="component" value="Unassembled WGS sequence"/>
</dbReference>
<keyword evidence="3" id="KW-0472">Membrane</keyword>
<gene>
    <name evidence="5" type="ORF">LHJ74_21125</name>
</gene>
<dbReference type="PANTHER" id="PTHR33392:SF6">
    <property type="entry name" value="POLYISOPRENYL-TEICHOIC ACID--PEPTIDOGLYCAN TEICHOIC ACID TRANSFERASE TAGU"/>
    <property type="match status" value="1"/>
</dbReference>
<evidence type="ECO:0000313" key="5">
    <source>
        <dbReference type="EMBL" id="MCT2592375.1"/>
    </source>
</evidence>
<sequence>MADEDTTGGPEAAAGSSWGVRPTEPPRGRRSGRRRALLATAWTLTGVVLLGGAGLGFVYYKLNGNISGIDINGALGSDRPEDAANGSMDILLMGSDSRAGAGGEYGGDDGTARSDTAMIVHVDEAHERASVVSIPRDTIVRRPSCQKHDGGTAPPARESMFNESYQVGGPVCAVKTVEKMTDVRMDHYLEVDFSGFKSLIDTLGGVEVTVNKPIRDRDSHLNLRPGTHRLDGERSLGLVRTRHSVGDGSDLGRIQLQQAFIRALMEQVDSIGLFGSPKKLFDLADTATSALTTDSELDSVGDLTEMVKTMKGIKADEIRMVTMPVRYDPQNPNRVLPVERQSAQVWAALKKDRPIPKSASRNTAGEESDIGRVVE</sequence>
<accession>A0ABT2JYF5</accession>
<protein>
    <submittedName>
        <fullName evidence="5">LCP family protein</fullName>
    </submittedName>
</protein>
<feature type="domain" description="Cell envelope-related transcriptional attenuator" evidence="4">
    <location>
        <begin position="113"/>
        <end position="269"/>
    </location>
</feature>
<dbReference type="EMBL" id="JAJAGO010000010">
    <property type="protein sequence ID" value="MCT2592375.1"/>
    <property type="molecule type" value="Genomic_DNA"/>
</dbReference>
<evidence type="ECO:0000256" key="2">
    <source>
        <dbReference type="SAM" id="MobiDB-lite"/>
    </source>
</evidence>
<dbReference type="InterPro" id="IPR050922">
    <property type="entry name" value="LytR/CpsA/Psr_CW_biosynth"/>
</dbReference>
<dbReference type="RefSeq" id="WP_260219703.1">
    <property type="nucleotide sequence ID" value="NZ_JAJAGO010000010.1"/>
</dbReference>
<keyword evidence="3" id="KW-1133">Transmembrane helix</keyword>
<keyword evidence="3" id="KW-0812">Transmembrane</keyword>
<evidence type="ECO:0000259" key="4">
    <source>
        <dbReference type="Pfam" id="PF03816"/>
    </source>
</evidence>
<reference evidence="5 6" key="1">
    <citation type="submission" date="2021-10" db="EMBL/GenBank/DDBJ databases">
        <title>Streptomyces gossypii sp. nov., isolated from soil collected from cotton field.</title>
        <authorList>
            <person name="Ge X."/>
            <person name="Chen X."/>
            <person name="Liu W."/>
        </authorList>
    </citation>
    <scope>NUCLEOTIDE SEQUENCE [LARGE SCALE GENOMIC DNA]</scope>
    <source>
        <strain evidence="5 6">N2-109</strain>
    </source>
</reference>
<evidence type="ECO:0000256" key="3">
    <source>
        <dbReference type="SAM" id="Phobius"/>
    </source>
</evidence>
<keyword evidence="6" id="KW-1185">Reference proteome</keyword>
<name>A0ABT2JYF5_9ACTN</name>
<feature type="region of interest" description="Disordered" evidence="2">
    <location>
        <begin position="350"/>
        <end position="375"/>
    </location>
</feature>
<comment type="caution">
    <text evidence="5">The sequence shown here is derived from an EMBL/GenBank/DDBJ whole genome shotgun (WGS) entry which is preliminary data.</text>
</comment>
<feature type="transmembrane region" description="Helical" evidence="3">
    <location>
        <begin position="36"/>
        <end position="60"/>
    </location>
</feature>
<proteinExistence type="inferred from homology"/>
<dbReference type="Gene3D" id="3.40.630.190">
    <property type="entry name" value="LCP protein"/>
    <property type="match status" value="1"/>
</dbReference>
<evidence type="ECO:0000313" key="6">
    <source>
        <dbReference type="Proteomes" id="UP001156389"/>
    </source>
</evidence>
<dbReference type="Pfam" id="PF03816">
    <property type="entry name" value="LytR_cpsA_psr"/>
    <property type="match status" value="1"/>
</dbReference>
<organism evidence="5 6">
    <name type="scientific">Streptomyces gossypii</name>
    <dbReference type="NCBI Taxonomy" id="2883101"/>
    <lineage>
        <taxon>Bacteria</taxon>
        <taxon>Bacillati</taxon>
        <taxon>Actinomycetota</taxon>
        <taxon>Actinomycetes</taxon>
        <taxon>Kitasatosporales</taxon>
        <taxon>Streptomycetaceae</taxon>
        <taxon>Streptomyces</taxon>
    </lineage>
</organism>
<evidence type="ECO:0000256" key="1">
    <source>
        <dbReference type="ARBA" id="ARBA00006068"/>
    </source>
</evidence>
<comment type="similarity">
    <text evidence="1">Belongs to the LytR/CpsA/Psr (LCP) family.</text>
</comment>